<dbReference type="PATRIC" id="fig|927665.4.peg.3611"/>
<name>A0A0F5J5V8_9BACT</name>
<protein>
    <submittedName>
        <fullName evidence="1">Uncharacterized protein</fullName>
    </submittedName>
</protein>
<evidence type="ECO:0000313" key="2">
    <source>
        <dbReference type="Proteomes" id="UP000033047"/>
    </source>
</evidence>
<accession>A0A0F5J5V8</accession>
<evidence type="ECO:0000313" key="1">
    <source>
        <dbReference type="EMBL" id="KKB53286.1"/>
    </source>
</evidence>
<dbReference type="Proteomes" id="UP000033047">
    <property type="component" value="Unassembled WGS sequence"/>
</dbReference>
<reference evidence="1 2" key="1">
    <citation type="submission" date="2013-04" db="EMBL/GenBank/DDBJ databases">
        <title>The Genome Sequence of Parabacteroides goldsteinii DSM 19448.</title>
        <authorList>
            <consortium name="The Broad Institute Genomics Platform"/>
            <person name="Earl A."/>
            <person name="Ward D."/>
            <person name="Feldgarden M."/>
            <person name="Gevers D."/>
            <person name="Martens E."/>
            <person name="Sakamoto M."/>
            <person name="Benno Y."/>
            <person name="Song Y."/>
            <person name="Liu C."/>
            <person name="Lee J."/>
            <person name="Bolanos M."/>
            <person name="Vaisanen M.L."/>
            <person name="Finegold S.M."/>
            <person name="Walker B."/>
            <person name="Young S."/>
            <person name="Zeng Q."/>
            <person name="Gargeya S."/>
            <person name="Fitzgerald M."/>
            <person name="Haas B."/>
            <person name="Abouelleil A."/>
            <person name="Allen A.W."/>
            <person name="Alvarado L."/>
            <person name="Arachchi H.M."/>
            <person name="Berlin A.M."/>
            <person name="Chapman S.B."/>
            <person name="Gainer-Dewar J."/>
            <person name="Goldberg J."/>
            <person name="Griggs A."/>
            <person name="Gujja S."/>
            <person name="Hansen M."/>
            <person name="Howarth C."/>
            <person name="Imamovic A."/>
            <person name="Ireland A."/>
            <person name="Larimer J."/>
            <person name="McCowan C."/>
            <person name="Murphy C."/>
            <person name="Pearson M."/>
            <person name="Poon T.W."/>
            <person name="Priest M."/>
            <person name="Roberts A."/>
            <person name="Saif S."/>
            <person name="Shea T."/>
            <person name="Sisk P."/>
            <person name="Sykes S."/>
            <person name="Wortman J."/>
            <person name="Nusbaum C."/>
            <person name="Birren B."/>
        </authorList>
    </citation>
    <scope>NUCLEOTIDE SEQUENCE [LARGE SCALE GENOMIC DNA]</scope>
    <source>
        <strain evidence="1 2">DSM 19448</strain>
    </source>
</reference>
<gene>
    <name evidence="1" type="ORF">HMPREF1535_03512</name>
</gene>
<sequence>MKFSSVLLLKQGSYCFLKAISLFLTDHFRLTDCCRFCLISVTYAESIAMNVFSLDQMSPQKRKSPQSVIAEVRIEGVNALYLFLAYVQSGETMVRLAECQNKTSDNWSFLGKT</sequence>
<dbReference type="EMBL" id="AQHV01000015">
    <property type="protein sequence ID" value="KKB53286.1"/>
    <property type="molecule type" value="Genomic_DNA"/>
</dbReference>
<dbReference type="AlphaFoldDB" id="A0A0F5J5V8"/>
<organism evidence="1 2">
    <name type="scientific">Parabacteroides goldsteinii DSM 19448 = WAL 12034</name>
    <dbReference type="NCBI Taxonomy" id="927665"/>
    <lineage>
        <taxon>Bacteria</taxon>
        <taxon>Pseudomonadati</taxon>
        <taxon>Bacteroidota</taxon>
        <taxon>Bacteroidia</taxon>
        <taxon>Bacteroidales</taxon>
        <taxon>Tannerellaceae</taxon>
        <taxon>Parabacteroides</taxon>
    </lineage>
</organism>
<dbReference type="HOGENOM" id="CLU_2131038_0_0_10"/>
<comment type="caution">
    <text evidence="1">The sequence shown here is derived from an EMBL/GenBank/DDBJ whole genome shotgun (WGS) entry which is preliminary data.</text>
</comment>
<proteinExistence type="predicted"/>